<name>Q5B7E0_EMENI</name>
<dbReference type="AlphaFoldDB" id="Q5B7E0"/>
<dbReference type="KEGG" id="ani:ANIA_03540"/>
<dbReference type="OMA" id="GFQICEI"/>
<dbReference type="Proteomes" id="UP000000560">
    <property type="component" value="Chromosome II"/>
</dbReference>
<gene>
    <name evidence="1" type="ORF">ANIA_03540</name>
</gene>
<dbReference type="RefSeq" id="XP_661144.1">
    <property type="nucleotide sequence ID" value="XM_656052.1"/>
</dbReference>
<reference evidence="2" key="1">
    <citation type="journal article" date="2005" name="Nature">
        <title>Sequencing of Aspergillus nidulans and comparative analysis with A. fumigatus and A. oryzae.</title>
        <authorList>
            <person name="Galagan J.E."/>
            <person name="Calvo S.E."/>
            <person name="Cuomo C."/>
            <person name="Ma L.J."/>
            <person name="Wortman J.R."/>
            <person name="Batzoglou S."/>
            <person name="Lee S.I."/>
            <person name="Basturkmen M."/>
            <person name="Spevak C.C."/>
            <person name="Clutterbuck J."/>
            <person name="Kapitonov V."/>
            <person name="Jurka J."/>
            <person name="Scazzocchio C."/>
            <person name="Farman M."/>
            <person name="Butler J."/>
            <person name="Purcell S."/>
            <person name="Harris S."/>
            <person name="Braus G.H."/>
            <person name="Draht O."/>
            <person name="Busch S."/>
            <person name="D'Enfert C."/>
            <person name="Bouchier C."/>
            <person name="Goldman G.H."/>
            <person name="Bell-Pedersen D."/>
            <person name="Griffiths-Jones S."/>
            <person name="Doonan J.H."/>
            <person name="Yu J."/>
            <person name="Vienken K."/>
            <person name="Pain A."/>
            <person name="Freitag M."/>
            <person name="Selker E.U."/>
            <person name="Archer D.B."/>
            <person name="Penalva M.A."/>
            <person name="Oakley B.R."/>
            <person name="Momany M."/>
            <person name="Tanaka T."/>
            <person name="Kumagai T."/>
            <person name="Asai K."/>
            <person name="Machida M."/>
            <person name="Nierman W.C."/>
            <person name="Denning D.W."/>
            <person name="Caddick M."/>
            <person name="Hynes M."/>
            <person name="Paoletti M."/>
            <person name="Fischer R."/>
            <person name="Miller B."/>
            <person name="Dyer P."/>
            <person name="Sachs M.S."/>
            <person name="Osmani S.A."/>
            <person name="Birren B.W."/>
        </authorList>
    </citation>
    <scope>NUCLEOTIDE SEQUENCE [LARGE SCALE GENOMIC DNA]</scope>
    <source>
        <strain evidence="2">FGSC A4 / ATCC 38163 / CBS 112.46 / NRRL 194 / M139</strain>
    </source>
</reference>
<proteinExistence type="predicted"/>
<evidence type="ECO:0000313" key="1">
    <source>
        <dbReference type="EMBL" id="CBF75930.1"/>
    </source>
</evidence>
<keyword evidence="2" id="KW-1185">Reference proteome</keyword>
<dbReference type="SUPFAM" id="SSF56059">
    <property type="entry name" value="Glutathione synthetase ATP-binding domain-like"/>
    <property type="match status" value="1"/>
</dbReference>
<reference evidence="2" key="2">
    <citation type="journal article" date="2009" name="Fungal Genet. Biol.">
        <title>The 2008 update of the Aspergillus nidulans genome annotation: a community effort.</title>
        <authorList>
            <person name="Wortman J.R."/>
            <person name="Gilsenan J.M."/>
            <person name="Joardar V."/>
            <person name="Deegan J."/>
            <person name="Clutterbuck J."/>
            <person name="Andersen M.R."/>
            <person name="Archer D."/>
            <person name="Bencina M."/>
            <person name="Braus G."/>
            <person name="Coutinho P."/>
            <person name="von Dohren H."/>
            <person name="Doonan J."/>
            <person name="Driessen A.J."/>
            <person name="Durek P."/>
            <person name="Espeso E."/>
            <person name="Fekete E."/>
            <person name="Flipphi M."/>
            <person name="Estrada C.G."/>
            <person name="Geysens S."/>
            <person name="Goldman G."/>
            <person name="de Groot P.W."/>
            <person name="Hansen K."/>
            <person name="Harris S.D."/>
            <person name="Heinekamp T."/>
            <person name="Helmstaedt K."/>
            <person name="Henrissat B."/>
            <person name="Hofmann G."/>
            <person name="Homan T."/>
            <person name="Horio T."/>
            <person name="Horiuchi H."/>
            <person name="James S."/>
            <person name="Jones M."/>
            <person name="Karaffa L."/>
            <person name="Karanyi Z."/>
            <person name="Kato M."/>
            <person name="Keller N."/>
            <person name="Kelly D.E."/>
            <person name="Kiel J.A."/>
            <person name="Kim J.M."/>
            <person name="van der Klei I.J."/>
            <person name="Klis F.M."/>
            <person name="Kovalchuk A."/>
            <person name="Krasevec N."/>
            <person name="Kubicek C.P."/>
            <person name="Liu B."/>
            <person name="Maccabe A."/>
            <person name="Meyer V."/>
            <person name="Mirabito P."/>
            <person name="Miskei M."/>
            <person name="Mos M."/>
            <person name="Mullins J."/>
            <person name="Nelson D.R."/>
            <person name="Nielsen J."/>
            <person name="Oakley B.R."/>
            <person name="Osmani S.A."/>
            <person name="Pakula T."/>
            <person name="Paszewski A."/>
            <person name="Paulsen I."/>
            <person name="Pilsyk S."/>
            <person name="Pocsi I."/>
            <person name="Punt P.J."/>
            <person name="Ram A.F."/>
            <person name="Ren Q."/>
            <person name="Robellet X."/>
            <person name="Robson G."/>
            <person name="Seiboth B."/>
            <person name="van Solingen P."/>
            <person name="Specht T."/>
            <person name="Sun J."/>
            <person name="Taheri-Talesh N."/>
            <person name="Takeshita N."/>
            <person name="Ussery D."/>
            <person name="vanKuyk P.A."/>
            <person name="Visser H."/>
            <person name="van de Vondervoort P.J."/>
            <person name="de Vries R.P."/>
            <person name="Walton J."/>
            <person name="Xiang X."/>
            <person name="Xiong Y."/>
            <person name="Zeng A.P."/>
            <person name="Brandt B.W."/>
            <person name="Cornell M.J."/>
            <person name="van den Hondel C.A."/>
            <person name="Visser J."/>
            <person name="Oliver S.G."/>
            <person name="Turner G."/>
        </authorList>
    </citation>
    <scope>GENOME REANNOTATION</scope>
    <source>
        <strain evidence="2">FGSC A4 / ATCC 38163 / CBS 112.46 / NRRL 194 / M139</strain>
    </source>
</reference>
<protein>
    <submittedName>
        <fullName evidence="1">Uncharacterized protein</fullName>
    </submittedName>
</protein>
<accession>Q5B7E0</accession>
<dbReference type="OrthoDB" id="2117718at2759"/>
<dbReference type="InParanoid" id="Q5B7E0"/>
<sequence>MRSLDNTPNHRQICWSVTDAIGRPVPAIDAKRRDRSSEVEAYRRLIPLMHQPGYSPKEETLSPHPILTDKSFLVRMRHTHDALVKAVVNIVDRWWTDTDADFPARLPLEKHVEEVLQWIDEQSRNQMFPEFQDRLGNWRPDFLVTENSCANGPGFQICEINSRTPDNVIVLSAHKHRQMRQLMGPSSVLQPAGDYDDWIDSFFSLLHTHLPIHILRGRDELQRQELVRLVELRTGIRPRFVNVNNVELKHDESSATGYSLYCRDQVACEKIHQVVVTLFPDEFTLLSQDMLRQLATVAVNDLRASLLVNDERFLGIILQEINSLVAEHHILTPGQGRALQQGIVPTLLPGSLELKYWVGRQIQGEVSKNDYILKAARQSRGRGHLLGADLSPEEWTRIMLDMQDPSIRPGVTSYVLQPFLQQVKFDIIGDEDNKVHGNFLVGCYYTINGRFLGLGPWRSSTDRICNVYSRMGCLGLYSVTRSHVDGQEALV</sequence>
<dbReference type="EMBL" id="BN001302">
    <property type="protein sequence ID" value="CBF75930.1"/>
    <property type="molecule type" value="Genomic_DNA"/>
</dbReference>
<accession>C8V4R7</accession>
<evidence type="ECO:0000313" key="2">
    <source>
        <dbReference type="Proteomes" id="UP000000560"/>
    </source>
</evidence>
<dbReference type="HOGENOM" id="CLU_022205_1_0_1"/>
<dbReference type="GeneID" id="2872960"/>
<dbReference type="eggNOG" id="ENOG502SM9H">
    <property type="taxonomic scope" value="Eukaryota"/>
</dbReference>
<organism evidence="1 2">
    <name type="scientific">Emericella nidulans (strain FGSC A4 / ATCC 38163 / CBS 112.46 / NRRL 194 / M139)</name>
    <name type="common">Aspergillus nidulans</name>
    <dbReference type="NCBI Taxonomy" id="227321"/>
    <lineage>
        <taxon>Eukaryota</taxon>
        <taxon>Fungi</taxon>
        <taxon>Dikarya</taxon>
        <taxon>Ascomycota</taxon>
        <taxon>Pezizomycotina</taxon>
        <taxon>Eurotiomycetes</taxon>
        <taxon>Eurotiomycetidae</taxon>
        <taxon>Eurotiales</taxon>
        <taxon>Aspergillaceae</taxon>
        <taxon>Aspergillus</taxon>
        <taxon>Aspergillus subgen. Nidulantes</taxon>
    </lineage>
</organism>